<dbReference type="InterPro" id="IPR000873">
    <property type="entry name" value="AMP-dep_synth/lig_dom"/>
</dbReference>
<dbReference type="Gene3D" id="3.30.300.30">
    <property type="match status" value="1"/>
</dbReference>
<reference evidence="2" key="1">
    <citation type="journal article" date="2006" name="Nature">
        <title>Deciphering the evolution and metabolism of an anammox bacterium from a community genome.</title>
        <authorList>
            <person name="Strous M."/>
            <person name="Pelletier E."/>
            <person name="Mangenot S."/>
            <person name="Rattei T."/>
            <person name="Lehner A."/>
            <person name="Taylor M.W."/>
            <person name="Horn M."/>
            <person name="Daims H."/>
            <person name="Bartol-Mavel D."/>
            <person name="Wincker P."/>
            <person name="Barbe V."/>
            <person name="Fonknechten N."/>
            <person name="Vallenet D."/>
            <person name="Segurens B."/>
            <person name="Schenowitz-Truong C."/>
            <person name="Medigue C."/>
            <person name="Collingro A."/>
            <person name="Snel B."/>
            <person name="Dutilh B.E."/>
            <person name="OpDenCamp H.J.M."/>
            <person name="vanDerDrift C."/>
            <person name="Cirpus I."/>
            <person name="vanDePas-Schoonen K.T."/>
            <person name="Harhangi H.R."/>
            <person name="vanNiftrik L."/>
            <person name="Schmid M."/>
            <person name="Keltjens J."/>
            <person name="vanDeVossenberg J."/>
            <person name="Kartal B."/>
            <person name="Meier H."/>
            <person name="Frishman D."/>
            <person name="Huynen M.A."/>
            <person name="Mewes H."/>
            <person name="Weissenbach J."/>
            <person name="Jetten M.S.M."/>
            <person name="Wagner M."/>
            <person name="LePaslier D."/>
        </authorList>
    </citation>
    <scope>NUCLEOTIDE SEQUENCE</scope>
</reference>
<protein>
    <submittedName>
        <fullName evidence="3">Putative phenylacetate-coenzyme A ligase</fullName>
    </submittedName>
    <submittedName>
        <fullName evidence="2">Similar to phenylacetate-coenzyme A ligase</fullName>
        <ecNumber evidence="2 3">6.2.1.30</ecNumber>
    </submittedName>
</protein>
<reference evidence="5" key="4">
    <citation type="submission" date="2017-10" db="EMBL/GenBank/DDBJ databases">
        <authorList>
            <person name="Frank J."/>
        </authorList>
    </citation>
    <scope>NUCLEOTIDE SEQUENCE [LARGE SCALE GENOMIC DNA]</scope>
</reference>
<dbReference type="KEGG" id="kst:KSMBR1_0788"/>
<reference evidence="4" key="3">
    <citation type="submission" date="2017-10" db="EMBL/GenBank/DDBJ databases">
        <authorList>
            <person name="Banno H."/>
            <person name="Chua N.-H."/>
        </authorList>
    </citation>
    <scope>NUCLEOTIDE SEQUENCE [LARGE SCALE GENOMIC DNA]</scope>
    <source>
        <strain evidence="4">Kuenenia_mbr1_ru-nijmegen</strain>
    </source>
</reference>
<dbReference type="EMBL" id="CT573071">
    <property type="protein sequence ID" value="CAJ74105.1"/>
    <property type="molecule type" value="Genomic_DNA"/>
</dbReference>
<dbReference type="AlphaFoldDB" id="Q1Q258"/>
<evidence type="ECO:0000313" key="4">
    <source>
        <dbReference type="EMBL" id="SOH03299.1"/>
    </source>
</evidence>
<keyword evidence="2" id="KW-0436">Ligase</keyword>
<evidence type="ECO:0000313" key="2">
    <source>
        <dbReference type="EMBL" id="CAJ74105.1"/>
    </source>
</evidence>
<proteinExistence type="predicted"/>
<dbReference type="EMBL" id="CP049055">
    <property type="protein sequence ID" value="QII11135.1"/>
    <property type="molecule type" value="Genomic_DNA"/>
</dbReference>
<dbReference type="InterPro" id="IPR045851">
    <property type="entry name" value="AMP-bd_C_sf"/>
</dbReference>
<dbReference type="OrthoDB" id="580775at2"/>
<organism evidence="2">
    <name type="scientific">Kuenenia stuttgartiensis</name>
    <dbReference type="NCBI Taxonomy" id="174633"/>
    <lineage>
        <taxon>Bacteria</taxon>
        <taxon>Pseudomonadati</taxon>
        <taxon>Planctomycetota</taxon>
        <taxon>Candidatus Brocadiia</taxon>
        <taxon>Candidatus Brocadiales</taxon>
        <taxon>Candidatus Brocadiaceae</taxon>
        <taxon>Candidatus Kuenenia</taxon>
    </lineage>
</organism>
<dbReference type="SUPFAM" id="SSF56801">
    <property type="entry name" value="Acetyl-CoA synthetase-like"/>
    <property type="match status" value="1"/>
</dbReference>
<dbReference type="EMBL" id="LT934425">
    <property type="protein sequence ID" value="SOH03299.1"/>
    <property type="molecule type" value="Genomic_DNA"/>
</dbReference>
<keyword evidence="5" id="KW-1185">Reference proteome</keyword>
<reference evidence="3 6" key="5">
    <citation type="submission" date="2020-02" db="EMBL/GenBank/DDBJ databases">
        <title>Newly sequenced genome of strain CSTR1 showed variability in Candidatus Kuenenia stuttgartiensis genomes.</title>
        <authorList>
            <person name="Ding C."/>
            <person name="Adrian L."/>
        </authorList>
    </citation>
    <scope>NUCLEOTIDE SEQUENCE [LARGE SCALE GENOMIC DNA]</scope>
    <source>
        <strain evidence="3 6">CSTR1</strain>
    </source>
</reference>
<dbReference type="InterPro" id="IPR042099">
    <property type="entry name" value="ANL_N_sf"/>
</dbReference>
<accession>Q1Q258</accession>
<dbReference type="Gene3D" id="3.40.50.12780">
    <property type="entry name" value="N-terminal domain of ligase-like"/>
    <property type="match status" value="1"/>
</dbReference>
<evidence type="ECO:0000313" key="3">
    <source>
        <dbReference type="EMBL" id="QII11135.1"/>
    </source>
</evidence>
<gene>
    <name evidence="2" type="primary">paaK</name>
    <name evidence="3" type="ORF">KsCSTR_17560</name>
    <name evidence="4" type="ORF">KSMBR1_0788</name>
    <name evidence="2" type="ORF">kuste3344</name>
</gene>
<dbReference type="Proteomes" id="UP000501926">
    <property type="component" value="Chromosome"/>
</dbReference>
<dbReference type="PANTHER" id="PTHR43845:SF1">
    <property type="entry name" value="BLR5969 PROTEIN"/>
    <property type="match status" value="1"/>
</dbReference>
<dbReference type="EC" id="6.2.1.30" evidence="2 3"/>
<evidence type="ECO:0000313" key="5">
    <source>
        <dbReference type="Proteomes" id="UP000221734"/>
    </source>
</evidence>
<dbReference type="PANTHER" id="PTHR43845">
    <property type="entry name" value="BLR5969 PROTEIN"/>
    <property type="match status" value="1"/>
</dbReference>
<reference evidence="2" key="2">
    <citation type="submission" date="2006-01" db="EMBL/GenBank/DDBJ databases">
        <authorList>
            <person name="Genoscope"/>
        </authorList>
    </citation>
    <scope>NUCLEOTIDE SEQUENCE</scope>
</reference>
<feature type="domain" description="AMP-dependent synthetase/ligase" evidence="1">
    <location>
        <begin position="75"/>
        <end position="288"/>
    </location>
</feature>
<dbReference type="Proteomes" id="UP000221734">
    <property type="component" value="Chromosome Kuenenia_stuttgartiensis_MBR1"/>
</dbReference>
<dbReference type="RefSeq" id="WP_099324154.1">
    <property type="nucleotide sequence ID" value="NZ_CP049055.1"/>
</dbReference>
<dbReference type="GO" id="GO:0047475">
    <property type="term" value="F:phenylacetate-CoA ligase activity"/>
    <property type="evidence" value="ECO:0007669"/>
    <property type="project" value="UniProtKB-EC"/>
</dbReference>
<sequence>MKIFCAPDGLSAETINNNQNELLLATIDYARQMSPFYKEILQNAGTLQSAAHAREYLDKLPFTTKQDISNNNWNFLAVKKQDIAEFVSTSGTTGEPVFLALTENDLERLTCSEERNFNTINAGKEDLFHIVVTCDNLFTAGIAYYRGLIRRGASVARIGPKSIIRHFQLIKELRPTGIVAVPSFMHYLIRHANEIGINIPDLGIEKIVLIGDSIRNTDFSTNTLGSFIENSFRRKVFSTYGISEGQISFGECEFHHGLHGHTDFVYVEIVSDEGIPLQDGEIGEMVITTLQHEGMPLIRYKTGDITFKLSGQCLCGKNSVRIGPVLGRKHHRLKVKGVTLYPKTIENAIFHLKDVINYQLEAYTGDTKTDHIILRIGSHRNDDKFRSSLIDILRAKTRVVPEIEIASPNEIEKKLFEGGSRKAITFKDRRIKLHE</sequence>
<evidence type="ECO:0000313" key="6">
    <source>
        <dbReference type="Proteomes" id="UP000501926"/>
    </source>
</evidence>
<dbReference type="Pfam" id="PF00501">
    <property type="entry name" value="AMP-binding"/>
    <property type="match status" value="1"/>
</dbReference>
<evidence type="ECO:0000259" key="1">
    <source>
        <dbReference type="Pfam" id="PF00501"/>
    </source>
</evidence>
<name>Q1Q258_KUEST</name>